<accession>A0A381R5A8</accession>
<dbReference type="AlphaFoldDB" id="A0A381R5A8"/>
<dbReference type="InterPro" id="IPR045741">
    <property type="entry name" value="PorV"/>
</dbReference>
<proteinExistence type="predicted"/>
<feature type="non-terminal residue" evidence="2">
    <location>
        <position position="1"/>
    </location>
</feature>
<dbReference type="SUPFAM" id="SSF56935">
    <property type="entry name" value="Porins"/>
    <property type="match status" value="1"/>
</dbReference>
<dbReference type="Gene3D" id="2.40.160.60">
    <property type="entry name" value="Outer membrane protein transport protein (OMPP1/FadL/TodX)"/>
    <property type="match status" value="1"/>
</dbReference>
<gene>
    <name evidence="2" type="ORF">METZ01_LOCUS39248</name>
</gene>
<evidence type="ECO:0000259" key="1">
    <source>
        <dbReference type="Pfam" id="PF19572"/>
    </source>
</evidence>
<dbReference type="Pfam" id="PF19572">
    <property type="entry name" value="PorV"/>
    <property type="match status" value="1"/>
</dbReference>
<sequence length="315" mass="34660">VDKTGTTAAKFLHMNVGSRAVGMGGAFTSIANDATAMYWNPAGLGFHKVKEVFFNHSNWIADISFDYFGFSLPLLNNQFFGLNITSVTMDDMEVTRYGNENTGETFSAANYAVGATYSMNLTDRFSIGFNGKYIQENIANNRAAGIALDIGTLFSTPYGFMLGTSISNFGPKMNMTGDDLLVPVDIDETIEGNNESVTGYLSTDKFDLPLILRVGISDQINVGQFGIATWSIDVNSPNDNTMYLNAGFECELFNKLLIVRSGMNSLFLHDREKEMSMGIGLNMTNILKKNLLINYSVETLSHLGETHQFSIQFSL</sequence>
<dbReference type="NCBIfam" id="NF033709">
    <property type="entry name" value="PorV_fam"/>
    <property type="match status" value="1"/>
</dbReference>
<organism evidence="2">
    <name type="scientific">marine metagenome</name>
    <dbReference type="NCBI Taxonomy" id="408172"/>
    <lineage>
        <taxon>unclassified sequences</taxon>
        <taxon>metagenomes</taxon>
        <taxon>ecological metagenomes</taxon>
    </lineage>
</organism>
<reference evidence="2" key="1">
    <citation type="submission" date="2018-05" db="EMBL/GenBank/DDBJ databases">
        <authorList>
            <person name="Lanie J.A."/>
            <person name="Ng W.-L."/>
            <person name="Kazmierczak K.M."/>
            <person name="Andrzejewski T.M."/>
            <person name="Davidsen T.M."/>
            <person name="Wayne K.J."/>
            <person name="Tettelin H."/>
            <person name="Glass J.I."/>
            <person name="Rusch D."/>
            <person name="Podicherti R."/>
            <person name="Tsui H.-C.T."/>
            <person name="Winkler M.E."/>
        </authorList>
    </citation>
    <scope>NUCLEOTIDE SEQUENCE</scope>
</reference>
<evidence type="ECO:0000313" key="2">
    <source>
        <dbReference type="EMBL" id="SUZ86394.1"/>
    </source>
</evidence>
<feature type="domain" description="Type IX secretion system protein PorV" evidence="1">
    <location>
        <begin position="4"/>
        <end position="141"/>
    </location>
</feature>
<protein>
    <recommendedName>
        <fullName evidence="1">Type IX secretion system protein PorV domain-containing protein</fullName>
    </recommendedName>
</protein>
<name>A0A381R5A8_9ZZZZ</name>
<dbReference type="EMBL" id="UINC01001680">
    <property type="protein sequence ID" value="SUZ86394.1"/>
    <property type="molecule type" value="Genomic_DNA"/>
</dbReference>